<dbReference type="Proteomes" id="UP000199337">
    <property type="component" value="Unassembled WGS sequence"/>
</dbReference>
<organism evidence="1 2">
    <name type="scientific">Desulfotruncus arcticus DSM 17038</name>
    <dbReference type="NCBI Taxonomy" id="1121424"/>
    <lineage>
        <taxon>Bacteria</taxon>
        <taxon>Bacillati</taxon>
        <taxon>Bacillota</taxon>
        <taxon>Clostridia</taxon>
        <taxon>Eubacteriales</taxon>
        <taxon>Desulfallaceae</taxon>
        <taxon>Desulfotruncus</taxon>
    </lineage>
</organism>
<dbReference type="OrthoDB" id="1808616at2"/>
<reference evidence="2" key="1">
    <citation type="submission" date="2016-10" db="EMBL/GenBank/DDBJ databases">
        <authorList>
            <person name="Varghese N."/>
            <person name="Submissions S."/>
        </authorList>
    </citation>
    <scope>NUCLEOTIDE SEQUENCE [LARGE SCALE GENOMIC DNA]</scope>
    <source>
        <strain evidence="2">DSM 17038</strain>
    </source>
</reference>
<dbReference type="EMBL" id="FOOX01000006">
    <property type="protein sequence ID" value="SFG57938.1"/>
    <property type="molecule type" value="Genomic_DNA"/>
</dbReference>
<dbReference type="AlphaFoldDB" id="A0A1I2SZ75"/>
<dbReference type="STRING" id="341036.SAMN05660649_02080"/>
<dbReference type="RefSeq" id="WP_092471303.1">
    <property type="nucleotide sequence ID" value="NZ_FOOX01000006.1"/>
</dbReference>
<proteinExistence type="predicted"/>
<evidence type="ECO:0000313" key="1">
    <source>
        <dbReference type="EMBL" id="SFG57938.1"/>
    </source>
</evidence>
<keyword evidence="2" id="KW-1185">Reference proteome</keyword>
<evidence type="ECO:0000313" key="2">
    <source>
        <dbReference type="Proteomes" id="UP000199337"/>
    </source>
</evidence>
<evidence type="ECO:0008006" key="3">
    <source>
        <dbReference type="Google" id="ProtNLM"/>
    </source>
</evidence>
<accession>A0A1I2SZ75</accession>
<sequence length="77" mass="8932">MSCSSVKHRFEEQMKNGIDFQKAMEMYQDVEGSIAAHRTELTELQKMNASQSEIDHLKEHIKEGESLLQKIKAMKLH</sequence>
<name>A0A1I2SZ75_9FIRM</name>
<gene>
    <name evidence="1" type="ORF">SAMN05660649_02080</name>
</gene>
<protein>
    <recommendedName>
        <fullName evidence="3">DUF2383 domain-containing protein</fullName>
    </recommendedName>
</protein>